<evidence type="ECO:0000256" key="1">
    <source>
        <dbReference type="ARBA" id="ARBA00022452"/>
    </source>
</evidence>
<name>Q6AN24_DESPS</name>
<feature type="signal peptide" evidence="4">
    <location>
        <begin position="1"/>
        <end position="29"/>
    </location>
</feature>
<dbReference type="Gene3D" id="3.10.20.310">
    <property type="entry name" value="membrane protein fhac"/>
    <property type="match status" value="1"/>
</dbReference>
<evidence type="ECO:0000256" key="3">
    <source>
        <dbReference type="ARBA" id="ARBA00023237"/>
    </source>
</evidence>
<dbReference type="Pfam" id="PF03865">
    <property type="entry name" value="ShlB"/>
    <property type="match status" value="1"/>
</dbReference>
<organism evidence="7 8">
    <name type="scientific">Desulfotalea psychrophila (strain LSv54 / DSM 12343)</name>
    <dbReference type="NCBI Taxonomy" id="177439"/>
    <lineage>
        <taxon>Bacteria</taxon>
        <taxon>Pseudomonadati</taxon>
        <taxon>Thermodesulfobacteriota</taxon>
        <taxon>Desulfobulbia</taxon>
        <taxon>Desulfobulbales</taxon>
        <taxon>Desulfocapsaceae</taxon>
        <taxon>Desulfotalea</taxon>
    </lineage>
</organism>
<evidence type="ECO:0000256" key="4">
    <source>
        <dbReference type="SAM" id="SignalP"/>
    </source>
</evidence>
<keyword evidence="1" id="KW-0472">Membrane</keyword>
<dbReference type="Gene3D" id="2.40.160.50">
    <property type="entry name" value="membrane protein fhac: a member of the omp85/tpsb transporter family"/>
    <property type="match status" value="1"/>
</dbReference>
<dbReference type="PANTHER" id="PTHR34597:SF3">
    <property type="entry name" value="OUTER MEMBRANE TRANSPORTER CDIB"/>
    <property type="match status" value="1"/>
</dbReference>
<dbReference type="OrthoDB" id="290122at2"/>
<keyword evidence="8" id="KW-1185">Reference proteome</keyword>
<dbReference type="PANTHER" id="PTHR34597">
    <property type="entry name" value="SLR1661 PROTEIN"/>
    <property type="match status" value="1"/>
</dbReference>
<feature type="domain" description="Polypeptide-transport-associated ShlB-type" evidence="6">
    <location>
        <begin position="101"/>
        <end position="160"/>
    </location>
</feature>
<feature type="domain" description="Haemolysin activator HlyB C-terminal" evidence="5">
    <location>
        <begin position="221"/>
        <end position="308"/>
    </location>
</feature>
<evidence type="ECO:0008006" key="9">
    <source>
        <dbReference type="Google" id="ProtNLM"/>
    </source>
</evidence>
<evidence type="ECO:0000256" key="2">
    <source>
        <dbReference type="ARBA" id="ARBA00022692"/>
    </source>
</evidence>
<keyword evidence="1" id="KW-1134">Transmembrane beta strand</keyword>
<gene>
    <name evidence="7" type="ordered locus">DP1521</name>
</gene>
<reference evidence="8" key="1">
    <citation type="journal article" date="2004" name="Environ. Microbiol.">
        <title>The genome of Desulfotalea psychrophila, a sulfate-reducing bacterium from permanently cold Arctic sediments.</title>
        <authorList>
            <person name="Rabus R."/>
            <person name="Ruepp A."/>
            <person name="Frickey T."/>
            <person name="Rattei T."/>
            <person name="Fartmann B."/>
            <person name="Stark M."/>
            <person name="Bauer M."/>
            <person name="Zibat A."/>
            <person name="Lombardot T."/>
            <person name="Becker I."/>
            <person name="Amann J."/>
            <person name="Gellner K."/>
            <person name="Teeling H."/>
            <person name="Leuschner W.D."/>
            <person name="Gloeckner F.-O."/>
            <person name="Lupas A.N."/>
            <person name="Amann R."/>
            <person name="Klenk H.-P."/>
        </authorList>
    </citation>
    <scope>NUCLEOTIDE SEQUENCE [LARGE SCALE GENOMIC DNA]</scope>
    <source>
        <strain evidence="8">DSM 12343 / LSv54</strain>
    </source>
</reference>
<keyword evidence="4" id="KW-0732">Signal</keyword>
<dbReference type="Pfam" id="PF08479">
    <property type="entry name" value="POTRA_2"/>
    <property type="match status" value="1"/>
</dbReference>
<dbReference type="RefSeq" id="WP_011188762.1">
    <property type="nucleotide sequence ID" value="NC_006138.1"/>
</dbReference>
<protein>
    <recommendedName>
        <fullName evidence="9">ShlB/FhaC/HecB family hemolysin secretion/activation protein</fullName>
    </recommendedName>
</protein>
<evidence type="ECO:0000259" key="6">
    <source>
        <dbReference type="Pfam" id="PF08479"/>
    </source>
</evidence>
<dbReference type="Proteomes" id="UP000000602">
    <property type="component" value="Chromosome"/>
</dbReference>
<dbReference type="KEGG" id="dps:DP1521"/>
<evidence type="ECO:0000259" key="5">
    <source>
        <dbReference type="Pfam" id="PF03865"/>
    </source>
</evidence>
<dbReference type="GO" id="GO:0046819">
    <property type="term" value="P:protein secretion by the type V secretion system"/>
    <property type="evidence" value="ECO:0007669"/>
    <property type="project" value="TreeGrafter"/>
</dbReference>
<dbReference type="GO" id="GO:0008320">
    <property type="term" value="F:protein transmembrane transporter activity"/>
    <property type="evidence" value="ECO:0007669"/>
    <property type="project" value="TreeGrafter"/>
</dbReference>
<dbReference type="GO" id="GO:0098046">
    <property type="term" value="C:type V protein secretion system complex"/>
    <property type="evidence" value="ECO:0007669"/>
    <property type="project" value="TreeGrafter"/>
</dbReference>
<dbReference type="eggNOG" id="COG2831">
    <property type="taxonomic scope" value="Bacteria"/>
</dbReference>
<dbReference type="HOGENOM" id="CLU_859770_0_0_7"/>
<dbReference type="InterPro" id="IPR051544">
    <property type="entry name" value="TPS_OM_transporter"/>
</dbReference>
<dbReference type="InterPro" id="IPR013686">
    <property type="entry name" value="Polypept-transport_assoc_ShlB"/>
</dbReference>
<evidence type="ECO:0000313" key="7">
    <source>
        <dbReference type="EMBL" id="CAG36250.1"/>
    </source>
</evidence>
<dbReference type="EMBL" id="CR522870">
    <property type="protein sequence ID" value="CAG36250.1"/>
    <property type="molecule type" value="Genomic_DNA"/>
</dbReference>
<feature type="chain" id="PRO_5004271576" description="ShlB/FhaC/HecB family hemolysin secretion/activation protein" evidence="4">
    <location>
        <begin position="30"/>
        <end position="323"/>
    </location>
</feature>
<dbReference type="AlphaFoldDB" id="Q6AN24"/>
<accession>Q6AN24</accession>
<dbReference type="STRING" id="177439.DP1521"/>
<proteinExistence type="predicted"/>
<sequence>MALVFCPRFLQALTTGLALLAVVSPTSYAQDLKLVAPKRLESNANPVNFPSDVPAQEIELANPQRVLLERLTGLIFLKSPEKVLQGGVEMEGISADGYMPESVFAEMEAFLNKPLSLEKLDDILKKAVLYFRSQETPVVDVYVPEQDISGGTIQIVVLEGRIGEIRTEGNEWFSSELIEKHVRAKPGDIIRGDQLAEDIYLANKNPFRRVDLVLDRGEKRGETDVILRTEDRFPLRLYGGYENTGTAYTGYDRYFVGLNWGNAFGLDHLLDYQFTSSADYKGMSAHSLHYEVPLSYQHTISFFAAYAESNPNFDPYDLEADSF</sequence>
<evidence type="ECO:0000313" key="8">
    <source>
        <dbReference type="Proteomes" id="UP000000602"/>
    </source>
</evidence>
<keyword evidence="3" id="KW-0998">Cell outer membrane</keyword>
<dbReference type="InterPro" id="IPR005565">
    <property type="entry name" value="Hemolysn_activator_HlyB_C"/>
</dbReference>
<keyword evidence="2" id="KW-0812">Transmembrane</keyword>